<organism evidence="2 3">
    <name type="scientific">Occultella aeris</name>
    <dbReference type="NCBI Taxonomy" id="2761496"/>
    <lineage>
        <taxon>Bacteria</taxon>
        <taxon>Bacillati</taxon>
        <taxon>Actinomycetota</taxon>
        <taxon>Actinomycetes</taxon>
        <taxon>Micrococcales</taxon>
        <taxon>Ruaniaceae</taxon>
        <taxon>Occultella</taxon>
    </lineage>
</organism>
<evidence type="ECO:0000313" key="2">
    <source>
        <dbReference type="EMBL" id="VZO35926.1"/>
    </source>
</evidence>
<evidence type="ECO:0000259" key="1">
    <source>
        <dbReference type="Pfam" id="PF02811"/>
    </source>
</evidence>
<dbReference type="Gene3D" id="3.20.20.140">
    <property type="entry name" value="Metal-dependent hydrolases"/>
    <property type="match status" value="1"/>
</dbReference>
<dbReference type="GO" id="GO:0008270">
    <property type="term" value="F:zinc ion binding"/>
    <property type="evidence" value="ECO:0007669"/>
    <property type="project" value="TreeGrafter"/>
</dbReference>
<dbReference type="GO" id="GO:0042578">
    <property type="term" value="F:phosphoric ester hydrolase activity"/>
    <property type="evidence" value="ECO:0007669"/>
    <property type="project" value="TreeGrafter"/>
</dbReference>
<dbReference type="InterPro" id="IPR016195">
    <property type="entry name" value="Pol/histidinol_Pase-like"/>
</dbReference>
<dbReference type="SUPFAM" id="SSF89550">
    <property type="entry name" value="PHP domain-like"/>
    <property type="match status" value="1"/>
</dbReference>
<dbReference type="Proteomes" id="UP000419743">
    <property type="component" value="Unassembled WGS sequence"/>
</dbReference>
<dbReference type="RefSeq" id="WP_156739943.1">
    <property type="nucleotide sequence ID" value="NZ_CACRYJ010000016.1"/>
</dbReference>
<feature type="domain" description="PHP" evidence="1">
    <location>
        <begin position="10"/>
        <end position="189"/>
    </location>
</feature>
<dbReference type="InterPro" id="IPR004013">
    <property type="entry name" value="PHP_dom"/>
</dbReference>
<proteinExistence type="predicted"/>
<protein>
    <recommendedName>
        <fullName evidence="1">PHP domain-containing protein</fullName>
    </recommendedName>
</protein>
<name>A0A7M4DG83_9MICO</name>
<dbReference type="PANTHER" id="PTHR36928">
    <property type="entry name" value="PHOSPHATASE YCDX-RELATED"/>
    <property type="match status" value="1"/>
</dbReference>
<dbReference type="GO" id="GO:0005829">
    <property type="term" value="C:cytosol"/>
    <property type="evidence" value="ECO:0007669"/>
    <property type="project" value="TreeGrafter"/>
</dbReference>
<sequence>MILDRTTDWHTHSSLTDGADTWEDMAAAASVAGLSTLGASDHVRRETSWLPEYVARIRALDGHGNLRVMCGVEAKILDASGRLDIPVAAPPLDYVLVADHQFPAADGPHSPDSVRARIEADPAAAGDVVDTLVTATCKAVALSPAPAVVAHLFSILPKVGIGEDAVSDEHLRALAAACVNAGAAVEINEKWRCPSVTVVRGLAALGARIVAGSDAHRAGDVGRWVYLDELEPRILL</sequence>
<dbReference type="AlphaFoldDB" id="A0A7M4DG83"/>
<dbReference type="EMBL" id="CACRYJ010000016">
    <property type="protein sequence ID" value="VZO35926.1"/>
    <property type="molecule type" value="Genomic_DNA"/>
</dbReference>
<gene>
    <name evidence="2" type="ORF">HALOF300_01129</name>
</gene>
<comment type="caution">
    <text evidence="2">The sequence shown here is derived from an EMBL/GenBank/DDBJ whole genome shotgun (WGS) entry which is preliminary data.</text>
</comment>
<reference evidence="2 3" key="1">
    <citation type="submission" date="2019-11" db="EMBL/GenBank/DDBJ databases">
        <authorList>
            <person name="Criscuolo A."/>
        </authorList>
    </citation>
    <scope>NUCLEOTIDE SEQUENCE [LARGE SCALE GENOMIC DNA]</scope>
    <source>
        <strain evidence="2">CIP111667</strain>
    </source>
</reference>
<dbReference type="InterPro" id="IPR050243">
    <property type="entry name" value="PHP_phosphatase"/>
</dbReference>
<accession>A0A7M4DG83</accession>
<dbReference type="Pfam" id="PF02811">
    <property type="entry name" value="PHP"/>
    <property type="match status" value="1"/>
</dbReference>
<keyword evidence="3" id="KW-1185">Reference proteome</keyword>
<evidence type="ECO:0000313" key="3">
    <source>
        <dbReference type="Proteomes" id="UP000419743"/>
    </source>
</evidence>
<dbReference type="PANTHER" id="PTHR36928:SF1">
    <property type="entry name" value="PHOSPHATASE YCDX-RELATED"/>
    <property type="match status" value="1"/>
</dbReference>